<dbReference type="SUPFAM" id="SSF55729">
    <property type="entry name" value="Acyl-CoA N-acyltransferases (Nat)"/>
    <property type="match status" value="1"/>
</dbReference>
<dbReference type="OrthoDB" id="9809725at2"/>
<dbReference type="Proteomes" id="UP000215509">
    <property type="component" value="Unassembled WGS sequence"/>
</dbReference>
<dbReference type="EMBL" id="NMQW01000053">
    <property type="protein sequence ID" value="OXM82985.1"/>
    <property type="molecule type" value="Genomic_DNA"/>
</dbReference>
<dbReference type="InterPro" id="IPR016181">
    <property type="entry name" value="Acyl_CoA_acyltransferase"/>
</dbReference>
<proteinExistence type="predicted"/>
<accession>A0A229UI64</accession>
<reference evidence="1 2" key="1">
    <citation type="submission" date="2017-07" db="EMBL/GenBank/DDBJ databases">
        <title>Genome sequencing and assembly of Paenibacillus rigui.</title>
        <authorList>
            <person name="Mayilraj S."/>
        </authorList>
    </citation>
    <scope>NUCLEOTIDE SEQUENCE [LARGE SCALE GENOMIC DNA]</scope>
    <source>
        <strain evidence="1 2">JCM 16352</strain>
    </source>
</reference>
<gene>
    <name evidence="1" type="ORF">CF651_28360</name>
</gene>
<dbReference type="AlphaFoldDB" id="A0A229UI64"/>
<evidence type="ECO:0000313" key="1">
    <source>
        <dbReference type="EMBL" id="OXM82985.1"/>
    </source>
</evidence>
<keyword evidence="2" id="KW-1185">Reference proteome</keyword>
<dbReference type="GO" id="GO:0016740">
    <property type="term" value="F:transferase activity"/>
    <property type="evidence" value="ECO:0007669"/>
    <property type="project" value="UniProtKB-KW"/>
</dbReference>
<organism evidence="1 2">
    <name type="scientific">Paenibacillus rigui</name>
    <dbReference type="NCBI Taxonomy" id="554312"/>
    <lineage>
        <taxon>Bacteria</taxon>
        <taxon>Bacillati</taxon>
        <taxon>Bacillota</taxon>
        <taxon>Bacilli</taxon>
        <taxon>Bacillales</taxon>
        <taxon>Paenibacillaceae</taxon>
        <taxon>Paenibacillus</taxon>
    </lineage>
</organism>
<keyword evidence="1" id="KW-0808">Transferase</keyword>
<evidence type="ECO:0000313" key="2">
    <source>
        <dbReference type="Proteomes" id="UP000215509"/>
    </source>
</evidence>
<sequence>MHWADRESVGDFPWPAAEDGAYAKRFLLPLLEHSAAFFIANIRTRLYVLRTGEHVLPVTVNEEEYDNSYVCSPYTHYVSYAKQELYLIESRLARRVFSGLLTVMGGLFRAGQFNRTVHANNWLVSTNLYPSCTSEELRAVTELLLERFPDHALVYRSLNRTTHAELIDSLQREGFRLVPSRQIYFLEPSNPARMNAKARWLVKRDYGLLASNQYEVLEHEELRVTDVPRLAELYRLLYLDKYSYDNPQFGERFFELALRERLLHFQALRSTVTGRIDAVLGYFCRNGVMTTPVFGYDTSLPQELGLYRMLSAVLIKQARSNGHLLHESSGAAQFKRNRGAVADIEYSAVYDAHLPWHRRAGWAFLQVVLNRVGVPLLQKYKL</sequence>
<name>A0A229UI64_9BACL</name>
<protein>
    <submittedName>
        <fullName evidence="1">GNAT family N-acetyltransferase</fullName>
    </submittedName>
</protein>
<comment type="caution">
    <text evidence="1">The sequence shown here is derived from an EMBL/GenBank/DDBJ whole genome shotgun (WGS) entry which is preliminary data.</text>
</comment>